<organism evidence="2 3">
    <name type="scientific">Rhodococcus hoagii</name>
    <name type="common">Corynebacterium equii</name>
    <dbReference type="NCBI Taxonomy" id="43767"/>
    <lineage>
        <taxon>Bacteria</taxon>
        <taxon>Bacillati</taxon>
        <taxon>Actinomycetota</taxon>
        <taxon>Actinomycetes</taxon>
        <taxon>Mycobacteriales</taxon>
        <taxon>Nocardiaceae</taxon>
        <taxon>Prescottella</taxon>
    </lineage>
</organism>
<comment type="caution">
    <text evidence="2">The sequence shown here is derived from an EMBL/GenBank/DDBJ whole genome shotgun (WGS) entry which is preliminary data.</text>
</comment>
<protein>
    <submittedName>
        <fullName evidence="2">Uncharacterized protein</fullName>
    </submittedName>
</protein>
<feature type="compositionally biased region" description="Low complexity" evidence="1">
    <location>
        <begin position="123"/>
        <end position="135"/>
    </location>
</feature>
<dbReference type="EMBL" id="WUXR01000015">
    <property type="protein sequence ID" value="MBM4567801.1"/>
    <property type="molecule type" value="Genomic_DNA"/>
</dbReference>
<feature type="compositionally biased region" description="Gly residues" evidence="1">
    <location>
        <begin position="107"/>
        <end position="122"/>
    </location>
</feature>
<feature type="region of interest" description="Disordered" evidence="1">
    <location>
        <begin position="107"/>
        <end position="148"/>
    </location>
</feature>
<dbReference type="AlphaFoldDB" id="A0A9Q2PCS7"/>
<dbReference type="Proteomes" id="UP000808906">
    <property type="component" value="Unassembled WGS sequence"/>
</dbReference>
<evidence type="ECO:0000313" key="3">
    <source>
        <dbReference type="Proteomes" id="UP000808906"/>
    </source>
</evidence>
<reference evidence="2" key="1">
    <citation type="submission" date="2019-11" db="EMBL/GenBank/DDBJ databases">
        <title>Spread of Macrolides and rifampicin resistant Rhodococcus equi in clinical isolates in the USA.</title>
        <authorList>
            <person name="Alvarez-Narvaez S."/>
            <person name="Huber L."/>
            <person name="Cohen N.D."/>
            <person name="Slovis N."/>
            <person name="Greiter M."/>
            <person name="Giguere S."/>
            <person name="Hart K."/>
        </authorList>
    </citation>
    <scope>NUCLEOTIDE SEQUENCE</scope>
    <source>
        <strain evidence="2">Lh_17</strain>
    </source>
</reference>
<sequence length="148" mass="15344">MTYPVGPAPDGAYVVGSDYGQSYDETNAMALMTGGVRGSFSDAQDRFKAEYISAPLFNGEVVRLDNRIDEIVVGTERAILWTFSEYGVWTKHAAAYKVVVDVISGGSGGSSGTNGSGSGAGGLADSPAAGSGSSSRAQPLKPYRHRSP</sequence>
<proteinExistence type="predicted"/>
<gene>
    <name evidence="2" type="ORF">GS441_21015</name>
</gene>
<accession>A0A9Q2PCS7</accession>
<evidence type="ECO:0000313" key="2">
    <source>
        <dbReference type="EMBL" id="MBM4567801.1"/>
    </source>
</evidence>
<name>A0A9Q2PCS7_RHOHA</name>
<evidence type="ECO:0000256" key="1">
    <source>
        <dbReference type="SAM" id="MobiDB-lite"/>
    </source>
</evidence>